<reference evidence="2" key="1">
    <citation type="submission" date="2020-03" db="EMBL/GenBank/DDBJ databases">
        <title>The deep terrestrial virosphere.</title>
        <authorList>
            <person name="Holmfeldt K."/>
            <person name="Nilsson E."/>
            <person name="Simone D."/>
            <person name="Lopez-Fernandez M."/>
            <person name="Wu X."/>
            <person name="de Brujin I."/>
            <person name="Lundin D."/>
            <person name="Andersson A."/>
            <person name="Bertilsson S."/>
            <person name="Dopson M."/>
        </authorList>
    </citation>
    <scope>NUCLEOTIDE SEQUENCE</scope>
    <source>
        <strain evidence="2">TM448A04293</strain>
    </source>
</reference>
<keyword evidence="1" id="KW-1133">Transmembrane helix</keyword>
<gene>
    <name evidence="2" type="ORF">TM448A04293_0012</name>
</gene>
<sequence length="65" mass="7940">MEELTIEITLIGLIIINLLWMGGQILRSRREKKKRERLFAWLDEIPDFWGVDKELWDAEIKKKKW</sequence>
<proteinExistence type="predicted"/>
<dbReference type="EMBL" id="MT144475">
    <property type="protein sequence ID" value="QJA54087.1"/>
    <property type="molecule type" value="Genomic_DNA"/>
</dbReference>
<feature type="transmembrane region" description="Helical" evidence="1">
    <location>
        <begin position="6"/>
        <end position="26"/>
    </location>
</feature>
<keyword evidence="1" id="KW-0812">Transmembrane</keyword>
<keyword evidence="1" id="KW-0472">Membrane</keyword>
<organism evidence="2">
    <name type="scientific">viral metagenome</name>
    <dbReference type="NCBI Taxonomy" id="1070528"/>
    <lineage>
        <taxon>unclassified sequences</taxon>
        <taxon>metagenomes</taxon>
        <taxon>organismal metagenomes</taxon>
    </lineage>
</organism>
<evidence type="ECO:0000313" key="2">
    <source>
        <dbReference type="EMBL" id="QJA54087.1"/>
    </source>
</evidence>
<protein>
    <submittedName>
        <fullName evidence="2">Uncharacterized protein</fullName>
    </submittedName>
</protein>
<dbReference type="AlphaFoldDB" id="A0A6H2A3D7"/>
<evidence type="ECO:0000256" key="1">
    <source>
        <dbReference type="SAM" id="Phobius"/>
    </source>
</evidence>
<accession>A0A6H2A3D7</accession>
<name>A0A6H2A3D7_9ZZZZ</name>